<evidence type="ECO:0000313" key="1">
    <source>
        <dbReference type="EMBL" id="KAG6959561.1"/>
    </source>
</evidence>
<gene>
    <name evidence="1" type="ORF">JG688_00010017</name>
</gene>
<protein>
    <submittedName>
        <fullName evidence="1">Uncharacterized protein</fullName>
    </submittedName>
</protein>
<sequence length="49" mass="5465">MSNRRSSSTKAASFPIEWSCMAMRKWRLKSVHSCEIGQCSGEGVRVTTS</sequence>
<dbReference type="EMBL" id="JAENGY010000606">
    <property type="protein sequence ID" value="KAG6959561.1"/>
    <property type="molecule type" value="Genomic_DNA"/>
</dbReference>
<comment type="caution">
    <text evidence="1">The sequence shown here is derived from an EMBL/GenBank/DDBJ whole genome shotgun (WGS) entry which is preliminary data.</text>
</comment>
<keyword evidence="2" id="KW-1185">Reference proteome</keyword>
<dbReference type="Proteomes" id="UP000709295">
    <property type="component" value="Unassembled WGS sequence"/>
</dbReference>
<organism evidence="1 2">
    <name type="scientific">Phytophthora aleatoria</name>
    <dbReference type="NCBI Taxonomy" id="2496075"/>
    <lineage>
        <taxon>Eukaryota</taxon>
        <taxon>Sar</taxon>
        <taxon>Stramenopiles</taxon>
        <taxon>Oomycota</taxon>
        <taxon>Peronosporomycetes</taxon>
        <taxon>Peronosporales</taxon>
        <taxon>Peronosporaceae</taxon>
        <taxon>Phytophthora</taxon>
    </lineage>
</organism>
<evidence type="ECO:0000313" key="2">
    <source>
        <dbReference type="Proteomes" id="UP000709295"/>
    </source>
</evidence>
<name>A0A8J5J5I0_9STRA</name>
<dbReference type="AlphaFoldDB" id="A0A8J5J5I0"/>
<reference evidence="1" key="1">
    <citation type="submission" date="2021-01" db="EMBL/GenBank/DDBJ databases">
        <title>Phytophthora aleatoria, a newly-described species from Pinus radiata is distinct from Phytophthora cactorum isolates based on comparative genomics.</title>
        <authorList>
            <person name="Mcdougal R."/>
            <person name="Panda P."/>
            <person name="Williams N."/>
            <person name="Studholme D.J."/>
        </authorList>
    </citation>
    <scope>NUCLEOTIDE SEQUENCE</scope>
    <source>
        <strain evidence="1">NZFS 4037</strain>
    </source>
</reference>
<accession>A0A8J5J5I0</accession>
<proteinExistence type="predicted"/>